<keyword evidence="1" id="KW-0808">Transferase</keyword>
<keyword evidence="2" id="KW-0012">Acyltransferase</keyword>
<reference evidence="4 5" key="1">
    <citation type="submission" date="2016-10" db="EMBL/GenBank/DDBJ databases">
        <authorList>
            <person name="Varghese N."/>
            <person name="Submissions S."/>
        </authorList>
    </citation>
    <scope>NUCLEOTIDE SEQUENCE [LARGE SCALE GENOMIC DNA]</scope>
    <source>
        <strain evidence="4 5">DSM 13796</strain>
    </source>
</reference>
<name>A0A1I5YLL8_9BACI</name>
<feature type="domain" description="N-acetyltransferase" evidence="3">
    <location>
        <begin position="2"/>
        <end position="169"/>
    </location>
</feature>
<sequence length="169" mass="19178">MVKIREALDNEKEIIREQRVKAYEEHAQIIPEGHWNALKKAISSDSDEQIHVEHLVAELDGEIVGSVALFPAKTDAYEGLVDMLDYPEIRMLAVTPHARGKGVAELLIKECILRAKVSGSKYIGLHTGDFMKTAMRLYERMNFIRIPQFDFQPADDGIIVKAYRLSIDL</sequence>
<dbReference type="Proteomes" id="UP000182762">
    <property type="component" value="Unassembled WGS sequence"/>
</dbReference>
<gene>
    <name evidence="4" type="ORF">SAMN02745910_01405</name>
</gene>
<dbReference type="InterPro" id="IPR016181">
    <property type="entry name" value="Acyl_CoA_acyltransferase"/>
</dbReference>
<dbReference type="PANTHER" id="PTHR43877:SF2">
    <property type="entry name" value="AMINOALKYLPHOSPHONATE N-ACETYLTRANSFERASE-RELATED"/>
    <property type="match status" value="1"/>
</dbReference>
<evidence type="ECO:0000256" key="2">
    <source>
        <dbReference type="ARBA" id="ARBA00023315"/>
    </source>
</evidence>
<protein>
    <submittedName>
        <fullName evidence="4">Acetyltransferase (GNAT) family protein</fullName>
    </submittedName>
</protein>
<dbReference type="RefSeq" id="WP_061802830.1">
    <property type="nucleotide sequence ID" value="NZ_FOXX01000003.1"/>
</dbReference>
<dbReference type="GeneID" id="93710123"/>
<organism evidence="4 5">
    <name type="scientific">Priestia endophytica DSM 13796</name>
    <dbReference type="NCBI Taxonomy" id="1121089"/>
    <lineage>
        <taxon>Bacteria</taxon>
        <taxon>Bacillati</taxon>
        <taxon>Bacillota</taxon>
        <taxon>Bacilli</taxon>
        <taxon>Bacillales</taxon>
        <taxon>Bacillaceae</taxon>
        <taxon>Priestia</taxon>
    </lineage>
</organism>
<dbReference type="PANTHER" id="PTHR43877">
    <property type="entry name" value="AMINOALKYLPHOSPHONATE N-ACETYLTRANSFERASE-RELATED-RELATED"/>
    <property type="match status" value="1"/>
</dbReference>
<dbReference type="Pfam" id="PF00583">
    <property type="entry name" value="Acetyltransf_1"/>
    <property type="match status" value="1"/>
</dbReference>
<evidence type="ECO:0000256" key="1">
    <source>
        <dbReference type="ARBA" id="ARBA00022679"/>
    </source>
</evidence>
<dbReference type="InterPro" id="IPR000182">
    <property type="entry name" value="GNAT_dom"/>
</dbReference>
<evidence type="ECO:0000313" key="4">
    <source>
        <dbReference type="EMBL" id="SFQ45141.1"/>
    </source>
</evidence>
<dbReference type="Gene3D" id="3.40.630.30">
    <property type="match status" value="1"/>
</dbReference>
<dbReference type="SUPFAM" id="SSF55729">
    <property type="entry name" value="Acyl-CoA N-acyltransferases (Nat)"/>
    <property type="match status" value="1"/>
</dbReference>
<dbReference type="PROSITE" id="PS51186">
    <property type="entry name" value="GNAT"/>
    <property type="match status" value="1"/>
</dbReference>
<dbReference type="CDD" id="cd04301">
    <property type="entry name" value="NAT_SF"/>
    <property type="match status" value="1"/>
</dbReference>
<accession>A0A1I5YLL8</accession>
<proteinExistence type="predicted"/>
<comment type="caution">
    <text evidence="4">The sequence shown here is derived from an EMBL/GenBank/DDBJ whole genome shotgun (WGS) entry which is preliminary data.</text>
</comment>
<dbReference type="InterPro" id="IPR050832">
    <property type="entry name" value="Bact_Acetyltransf"/>
</dbReference>
<evidence type="ECO:0000313" key="5">
    <source>
        <dbReference type="Proteomes" id="UP000182762"/>
    </source>
</evidence>
<keyword evidence="5" id="KW-1185">Reference proteome</keyword>
<evidence type="ECO:0000259" key="3">
    <source>
        <dbReference type="PROSITE" id="PS51186"/>
    </source>
</evidence>
<dbReference type="EMBL" id="FOXX01000003">
    <property type="protein sequence ID" value="SFQ45141.1"/>
    <property type="molecule type" value="Genomic_DNA"/>
</dbReference>